<keyword evidence="2" id="KW-1185">Reference proteome</keyword>
<dbReference type="Proteomes" id="UP000199126">
    <property type="component" value="Unassembled WGS sequence"/>
</dbReference>
<evidence type="ECO:0000313" key="1">
    <source>
        <dbReference type="EMBL" id="SEP02801.1"/>
    </source>
</evidence>
<reference evidence="2" key="1">
    <citation type="submission" date="2016-10" db="EMBL/GenBank/DDBJ databases">
        <authorList>
            <person name="Varghese N."/>
            <person name="Submissions S."/>
        </authorList>
    </citation>
    <scope>NUCLEOTIDE SEQUENCE [LARGE SCALE GENOMIC DNA]</scope>
    <source>
        <strain evidence="2">CGMCC 1.10121</strain>
    </source>
</reference>
<organism evidence="1 2">
    <name type="scientific">Halogranum amylolyticum</name>
    <dbReference type="NCBI Taxonomy" id="660520"/>
    <lineage>
        <taxon>Archaea</taxon>
        <taxon>Methanobacteriati</taxon>
        <taxon>Methanobacteriota</taxon>
        <taxon>Stenosarchaea group</taxon>
        <taxon>Halobacteria</taxon>
        <taxon>Halobacteriales</taxon>
        <taxon>Haloferacaceae</taxon>
    </lineage>
</organism>
<dbReference type="OrthoDB" id="191980at2157"/>
<dbReference type="AlphaFoldDB" id="A0A1H8UI10"/>
<dbReference type="RefSeq" id="WP_089826210.1">
    <property type="nucleotide sequence ID" value="NZ_FODV01000011.1"/>
</dbReference>
<name>A0A1H8UI10_9EURY</name>
<accession>A0A1H8UI10</accession>
<protein>
    <submittedName>
        <fullName evidence="1">Enolase C-terminal domain-like</fullName>
    </submittedName>
</protein>
<dbReference type="Gene3D" id="3.20.20.120">
    <property type="entry name" value="Enolase-like C-terminal domain"/>
    <property type="match status" value="1"/>
</dbReference>
<dbReference type="InterPro" id="IPR036849">
    <property type="entry name" value="Enolase-like_C_sf"/>
</dbReference>
<evidence type="ECO:0000313" key="2">
    <source>
        <dbReference type="Proteomes" id="UP000199126"/>
    </source>
</evidence>
<sequence length="482" mass="54106">MVVSITDTELYVSNLHRRMTFHFGNVHVAEGPQVLLDATIDVNGDSYRGVAMGALAPMWFYKDPDLTMESGVTAMLEVFSAACDESEALPPVESAFECWRSVYDAVESWAADTDHPALLWSYGVSLVEQAVIDAYCRATETSFPDAVHEETLGINLGAIHDELDGESASDLLPDTPLSQTSIRHTVGLSDPLTDDDVGVDNRLDDGLPQTLSEYVVEQDISHFKIKLAAKPSDIDRLRRIQEVVETHLDDYAFTLDANEQYPTVTAFRDQWEQMTADNDLTEFFEHLRYVEQPLPRDEAFSERTREAFDAWENRPPIIIDESDDSLDSLQRALSSGYNGTSHKNCKGIFKGIANRCLLKYRHREDGGRYLMSGEDLTTLGPIELQEDLAVMATLGMESVERNGHHYYRGLSMLPEDVQEQILDVHPDLFTRHPDGFPTLDVQEGKISLDSVLTAPFGHRIDLDTDDSFFIPVAEWSLESIYA</sequence>
<proteinExistence type="predicted"/>
<dbReference type="SUPFAM" id="SSF51604">
    <property type="entry name" value="Enolase C-terminal domain-like"/>
    <property type="match status" value="1"/>
</dbReference>
<dbReference type="EMBL" id="FODV01000011">
    <property type="protein sequence ID" value="SEP02801.1"/>
    <property type="molecule type" value="Genomic_DNA"/>
</dbReference>
<gene>
    <name evidence="1" type="ORF">SAMN04487948_11147</name>
</gene>